<sequence length="62" mass="7073">MRQYTTKTKVAAAHQRNLKLDAGGCDRTCKRQFSDGLNESDIPRETCYYLTLSNNNFVVESI</sequence>
<dbReference type="EMBL" id="HACG01050065">
    <property type="protein sequence ID" value="CEK96930.1"/>
    <property type="molecule type" value="Transcribed_RNA"/>
</dbReference>
<reference evidence="1" key="1">
    <citation type="submission" date="2014-12" db="EMBL/GenBank/DDBJ databases">
        <title>Insight into the proteome of Arion vulgaris.</title>
        <authorList>
            <person name="Aradska J."/>
            <person name="Bulat T."/>
            <person name="Smidak R."/>
            <person name="Sarate P."/>
            <person name="Gangsoo J."/>
            <person name="Sialana F."/>
            <person name="Bilban M."/>
            <person name="Lubec G."/>
        </authorList>
    </citation>
    <scope>NUCLEOTIDE SEQUENCE</scope>
    <source>
        <tissue evidence="1">Skin</tissue>
    </source>
</reference>
<dbReference type="AlphaFoldDB" id="A0A0B7BXQ6"/>
<protein>
    <submittedName>
        <fullName evidence="1">Uncharacterized protein</fullName>
    </submittedName>
</protein>
<proteinExistence type="predicted"/>
<evidence type="ECO:0000313" key="1">
    <source>
        <dbReference type="EMBL" id="CEK96930.1"/>
    </source>
</evidence>
<gene>
    <name evidence="1" type="primary">ORF214034</name>
</gene>
<name>A0A0B7BXQ6_9EUPU</name>
<organism evidence="1">
    <name type="scientific">Arion vulgaris</name>
    <dbReference type="NCBI Taxonomy" id="1028688"/>
    <lineage>
        <taxon>Eukaryota</taxon>
        <taxon>Metazoa</taxon>
        <taxon>Spiralia</taxon>
        <taxon>Lophotrochozoa</taxon>
        <taxon>Mollusca</taxon>
        <taxon>Gastropoda</taxon>
        <taxon>Heterobranchia</taxon>
        <taxon>Euthyneura</taxon>
        <taxon>Panpulmonata</taxon>
        <taxon>Eupulmonata</taxon>
        <taxon>Stylommatophora</taxon>
        <taxon>Helicina</taxon>
        <taxon>Arionoidea</taxon>
        <taxon>Arionidae</taxon>
        <taxon>Arion</taxon>
    </lineage>
</organism>
<accession>A0A0B7BXQ6</accession>